<dbReference type="Proteomes" id="UP000247807">
    <property type="component" value="Unassembled WGS sequence"/>
</dbReference>
<gene>
    <name evidence="1" type="ORF">DNJ73_04000</name>
</gene>
<evidence type="ECO:0000313" key="1">
    <source>
        <dbReference type="EMBL" id="PYE02919.1"/>
    </source>
</evidence>
<keyword evidence="1" id="KW-0167">Capsid protein</keyword>
<accession>A0A318RAH0</accession>
<dbReference type="OrthoDB" id="559091at2"/>
<organism evidence="1 2">
    <name type="scientific">Prochlorococcus marinus XMU1408</name>
    <dbReference type="NCBI Taxonomy" id="2213228"/>
    <lineage>
        <taxon>Bacteria</taxon>
        <taxon>Bacillati</taxon>
        <taxon>Cyanobacteriota</taxon>
        <taxon>Cyanophyceae</taxon>
        <taxon>Synechococcales</taxon>
        <taxon>Prochlorococcaceae</taxon>
        <taxon>Prochlorococcus</taxon>
    </lineage>
</organism>
<evidence type="ECO:0000313" key="2">
    <source>
        <dbReference type="Proteomes" id="UP000247807"/>
    </source>
</evidence>
<keyword evidence="1" id="KW-0946">Virion</keyword>
<dbReference type="RefSeq" id="WP_158466414.1">
    <property type="nucleotide sequence ID" value="NZ_QJUE01000002.1"/>
</dbReference>
<proteinExistence type="predicted"/>
<protein>
    <submittedName>
        <fullName evidence="1">Coat protein</fullName>
    </submittedName>
</protein>
<name>A0A318RAH0_PROMR</name>
<sequence>MHTPDSKDNLIAEVAKAADLCLKPYVHSVFLENQFDDDNDIDDLMFKIQCRNIDGEREESMDIELEVYKSGNEVNMTISWKSLIDRPILWQGKHAIWMDSSSGVQCEKPSDGKLFESLARRLRTVFKSSLT</sequence>
<dbReference type="EMBL" id="QJUE01000002">
    <property type="protein sequence ID" value="PYE02919.1"/>
    <property type="molecule type" value="Genomic_DNA"/>
</dbReference>
<reference evidence="1 2" key="1">
    <citation type="journal article" date="2018" name="Appl. Environ. Microbiol.">
        <title>Genome rearrangement shapes Prochlorococcus ecological adaptation.</title>
        <authorList>
            <person name="Yan W."/>
            <person name="Wei S."/>
            <person name="Wang Q."/>
            <person name="Xiao X."/>
            <person name="Zeng Q."/>
            <person name="Jiao N."/>
            <person name="Zhang R."/>
        </authorList>
    </citation>
    <scope>NUCLEOTIDE SEQUENCE [LARGE SCALE GENOMIC DNA]</scope>
    <source>
        <strain evidence="1 2">XMU1408</strain>
    </source>
</reference>
<dbReference type="AlphaFoldDB" id="A0A318RAH0"/>
<comment type="caution">
    <text evidence="1">The sequence shown here is derived from an EMBL/GenBank/DDBJ whole genome shotgun (WGS) entry which is preliminary data.</text>
</comment>